<gene>
    <name evidence="1" type="ORF">ABLV49_25365</name>
</gene>
<dbReference type="RefSeq" id="WP_349283128.1">
    <property type="nucleotide sequence ID" value="NZ_CBCSCU010000015.1"/>
</dbReference>
<protein>
    <submittedName>
        <fullName evidence="1">Uncharacterized protein</fullName>
    </submittedName>
</protein>
<geneLocation type="plasmid" evidence="1">
    <name>p4</name>
</geneLocation>
<evidence type="ECO:0000313" key="1">
    <source>
        <dbReference type="EMBL" id="XBP73138.1"/>
    </source>
</evidence>
<dbReference type="EMBL" id="CP157679">
    <property type="protein sequence ID" value="XBP73138.1"/>
    <property type="molecule type" value="Genomic_DNA"/>
</dbReference>
<name>A0AAU7M1X7_9BURK</name>
<organism evidence="1">
    <name type="scientific">Polaromonas hydrogenivorans</name>
    <dbReference type="NCBI Taxonomy" id="335476"/>
    <lineage>
        <taxon>Bacteria</taxon>
        <taxon>Pseudomonadati</taxon>
        <taxon>Pseudomonadota</taxon>
        <taxon>Betaproteobacteria</taxon>
        <taxon>Burkholderiales</taxon>
        <taxon>Comamonadaceae</taxon>
        <taxon>Polaromonas</taxon>
    </lineage>
</organism>
<accession>A0AAU7M1X7</accession>
<sequence>MDFIDVGSGIGRWHRPSLTVEIDGHVMAMQYLQARNATAVDRSGH</sequence>
<proteinExistence type="predicted"/>
<keyword evidence="1" id="KW-0614">Plasmid</keyword>
<reference evidence="1" key="1">
    <citation type="submission" date="2024-05" db="EMBL/GenBank/DDBJ databases">
        <authorList>
            <person name="Bunk B."/>
            <person name="Swiderski J."/>
            <person name="Sproer C."/>
            <person name="Thiel V."/>
        </authorList>
    </citation>
    <scope>NUCLEOTIDE SEQUENCE</scope>
    <source>
        <strain evidence="1">DSM 17735</strain>
        <plasmid evidence="1">p4</plasmid>
    </source>
</reference>
<dbReference type="AlphaFoldDB" id="A0AAU7M1X7"/>